<comment type="caution">
    <text evidence="2">The sequence shown here is derived from an EMBL/GenBank/DDBJ whole genome shotgun (WGS) entry which is preliminary data.</text>
</comment>
<dbReference type="GO" id="GO:1901135">
    <property type="term" value="P:carbohydrate derivative metabolic process"/>
    <property type="evidence" value="ECO:0007669"/>
    <property type="project" value="UniProtKB-ARBA"/>
</dbReference>
<reference evidence="2 3" key="1">
    <citation type="submission" date="2010-02" db="EMBL/GenBank/DDBJ databases">
        <authorList>
            <person name="Weinstock G."/>
            <person name="Sodergren E."/>
            <person name="Clifton S."/>
            <person name="Fulton L."/>
            <person name="Fulton B."/>
            <person name="Courtney L."/>
            <person name="Fronick C."/>
            <person name="Harrison M."/>
            <person name="Strong C."/>
            <person name="Farmer C."/>
            <person name="Delahaunty K."/>
            <person name="Markovic C."/>
            <person name="Hall O."/>
            <person name="Minx P."/>
            <person name="Tomlinson C."/>
            <person name="Mitreva M."/>
            <person name="Nelson J."/>
            <person name="Hou S."/>
            <person name="Wollam A."/>
            <person name="Pepin K.H."/>
            <person name="Johnson M."/>
            <person name="Bhonagiri V."/>
            <person name="Zhang X."/>
            <person name="Suruliraj S."/>
            <person name="Warren W."/>
            <person name="Chinwalla A."/>
            <person name="Mardis E.R."/>
            <person name="Wilson R.K."/>
        </authorList>
    </citation>
    <scope>NUCLEOTIDE SEQUENCE [LARGE SCALE GENOMIC DNA]</scope>
    <source>
        <strain evidence="2 3">ATCC 29220</strain>
    </source>
</reference>
<feature type="domain" description="Glycosyl transferase family 1" evidence="1">
    <location>
        <begin position="2"/>
        <end position="156"/>
    </location>
</feature>
<dbReference type="HOGENOM" id="CLU_009583_20_2_6"/>
<dbReference type="InterPro" id="IPR001296">
    <property type="entry name" value="Glyco_trans_1"/>
</dbReference>
<protein>
    <submittedName>
        <fullName evidence="2">Glycosyltransferase, group 1 family protein</fullName>
        <ecNumber evidence="2">2.4.-.-</ecNumber>
    </submittedName>
</protein>
<dbReference type="Gene3D" id="3.40.50.2000">
    <property type="entry name" value="Glycogen Phosphorylase B"/>
    <property type="match status" value="2"/>
</dbReference>
<dbReference type="SUPFAM" id="SSF53756">
    <property type="entry name" value="UDP-Glycosyltransferase/glycogen phosphorylase"/>
    <property type="match status" value="1"/>
</dbReference>
<dbReference type="EMBL" id="ABWL02000006">
    <property type="protein sequence ID" value="EFE09377.1"/>
    <property type="molecule type" value="Genomic_DNA"/>
</dbReference>
<sequence>MPENKFLIGVVAGLRFAKGHHLLLEIANNLPADAVFVFVGGGPEFEKLQAACESKRLQDRVIMVGHQNRPEDWFPAFDITISPSFYDEGVPQGVMQAMACRIASIATDAGGTQDVVKNNHSGLLIPMNNLVAIQESIEKLYHNSSLREQLAEQGYKTVMANFTQDKMLDAMEDIFARAIQGNKLSDPVRQ</sequence>
<dbReference type="eggNOG" id="COG0438">
    <property type="taxonomic scope" value="Bacteria"/>
</dbReference>
<keyword evidence="2" id="KW-0808">Transferase</keyword>
<dbReference type="PANTHER" id="PTHR12526:SF630">
    <property type="entry name" value="GLYCOSYLTRANSFERASE"/>
    <property type="match status" value="1"/>
</dbReference>
<dbReference type="PANTHER" id="PTHR12526">
    <property type="entry name" value="GLYCOSYLTRANSFERASE"/>
    <property type="match status" value="1"/>
</dbReference>
<gene>
    <name evidence="2" type="ORF">CIT292_07663</name>
</gene>
<evidence type="ECO:0000313" key="3">
    <source>
        <dbReference type="Proteomes" id="UP000003880"/>
    </source>
</evidence>
<organism evidence="2 3">
    <name type="scientific">Citrobacter youngae ATCC 29220</name>
    <dbReference type="NCBI Taxonomy" id="500640"/>
    <lineage>
        <taxon>Bacteria</taxon>
        <taxon>Pseudomonadati</taxon>
        <taxon>Pseudomonadota</taxon>
        <taxon>Gammaproteobacteria</taxon>
        <taxon>Enterobacterales</taxon>
        <taxon>Enterobacteriaceae</taxon>
        <taxon>Citrobacter</taxon>
        <taxon>Citrobacter freundii complex</taxon>
    </lineage>
</organism>
<evidence type="ECO:0000259" key="1">
    <source>
        <dbReference type="Pfam" id="PF00534"/>
    </source>
</evidence>
<dbReference type="Proteomes" id="UP000003880">
    <property type="component" value="Unassembled WGS sequence"/>
</dbReference>
<proteinExistence type="predicted"/>
<dbReference type="EC" id="2.4.-.-" evidence="2"/>
<accession>D4BB16</accession>
<dbReference type="Pfam" id="PF00534">
    <property type="entry name" value="Glycos_transf_1"/>
    <property type="match status" value="1"/>
</dbReference>
<dbReference type="AlphaFoldDB" id="D4BB16"/>
<keyword evidence="2" id="KW-0328">Glycosyltransferase</keyword>
<evidence type="ECO:0000313" key="2">
    <source>
        <dbReference type="EMBL" id="EFE09377.1"/>
    </source>
</evidence>
<dbReference type="GO" id="GO:0016757">
    <property type="term" value="F:glycosyltransferase activity"/>
    <property type="evidence" value="ECO:0007669"/>
    <property type="project" value="UniProtKB-KW"/>
</dbReference>
<name>D4BB16_9ENTR</name>